<name>A0A7C5JXS7_THELI</name>
<accession>A0A7C5JXS7</accession>
<dbReference type="PANTHER" id="PTHR13696:SF52">
    <property type="entry name" value="PARA FAMILY PROTEIN CT_582"/>
    <property type="match status" value="1"/>
</dbReference>
<dbReference type="Gene3D" id="3.40.50.300">
    <property type="entry name" value="P-loop containing nucleotide triphosphate hydrolases"/>
    <property type="match status" value="1"/>
</dbReference>
<protein>
    <submittedName>
        <fullName evidence="2">ParA family protein</fullName>
    </submittedName>
</protein>
<dbReference type="InterPro" id="IPR025669">
    <property type="entry name" value="AAA_dom"/>
</dbReference>
<evidence type="ECO:0000313" key="2">
    <source>
        <dbReference type="EMBL" id="HHI00856.1"/>
    </source>
</evidence>
<dbReference type="Proteomes" id="UP000886217">
    <property type="component" value="Unassembled WGS sequence"/>
</dbReference>
<evidence type="ECO:0000259" key="1">
    <source>
        <dbReference type="Pfam" id="PF13614"/>
    </source>
</evidence>
<sequence>MPAISIANQKGGVGKSTTAINLSVALALKGKRVLLVDMDPQGATTVGLGLRNANPTIYNVILDEAEIEEAIVPTQIEGLELIPSNIALSGAEIELSSQIGREYILRNKLAKIKDKYDYVIIDTPPSLGILTMNSLVASDEVIIPIQAEYYALEGIGLLLKAIKLVRERLGIPLEIRGFLITMFDKRTNLSKEVKEEVKKIFREKVFRTMIPRNVKLAEAPSHGKPIFLYAPDSRGAKAYMKLAEEVDGV</sequence>
<dbReference type="FunFam" id="3.40.50.300:FF:000285">
    <property type="entry name" value="Sporulation initiation inhibitor Soj"/>
    <property type="match status" value="1"/>
</dbReference>
<dbReference type="CDD" id="cd02042">
    <property type="entry name" value="ParAB_family"/>
    <property type="match status" value="1"/>
</dbReference>
<dbReference type="AlphaFoldDB" id="A0A7C5JXS7"/>
<dbReference type="InterPro" id="IPR027417">
    <property type="entry name" value="P-loop_NTPase"/>
</dbReference>
<dbReference type="PANTHER" id="PTHR13696">
    <property type="entry name" value="P-LOOP CONTAINING NUCLEOSIDE TRIPHOSPHATE HYDROLASE"/>
    <property type="match status" value="1"/>
</dbReference>
<gene>
    <name evidence="2" type="ORF">ENL40_05235</name>
</gene>
<dbReference type="Pfam" id="PF13614">
    <property type="entry name" value="AAA_31"/>
    <property type="match status" value="1"/>
</dbReference>
<dbReference type="InterPro" id="IPR050678">
    <property type="entry name" value="DNA_Partitioning_ATPase"/>
</dbReference>
<dbReference type="SUPFAM" id="SSF52540">
    <property type="entry name" value="P-loop containing nucleoside triphosphate hydrolases"/>
    <property type="match status" value="1"/>
</dbReference>
<feature type="domain" description="AAA" evidence="1">
    <location>
        <begin position="3"/>
        <end position="174"/>
    </location>
</feature>
<proteinExistence type="predicted"/>
<comment type="caution">
    <text evidence="2">The sequence shown here is derived from an EMBL/GenBank/DDBJ whole genome shotgun (WGS) entry which is preliminary data.</text>
</comment>
<dbReference type="PIRSF" id="PIRSF009320">
    <property type="entry name" value="Nuc_binding_HP_1000"/>
    <property type="match status" value="1"/>
</dbReference>
<organism evidence="2">
    <name type="scientific">Thermococcus litoralis</name>
    <dbReference type="NCBI Taxonomy" id="2265"/>
    <lineage>
        <taxon>Archaea</taxon>
        <taxon>Methanobacteriati</taxon>
        <taxon>Methanobacteriota</taxon>
        <taxon>Thermococci</taxon>
        <taxon>Thermococcales</taxon>
        <taxon>Thermococcaceae</taxon>
        <taxon>Thermococcus</taxon>
    </lineage>
</organism>
<dbReference type="EMBL" id="DRTU01000216">
    <property type="protein sequence ID" value="HHI00856.1"/>
    <property type="molecule type" value="Genomic_DNA"/>
</dbReference>
<reference evidence="2" key="1">
    <citation type="journal article" date="2020" name="mSystems">
        <title>Genome- and Community-Level Interaction Insights into Carbon Utilization and Element Cycling Functions of Hydrothermarchaeota in Hydrothermal Sediment.</title>
        <authorList>
            <person name="Zhou Z."/>
            <person name="Liu Y."/>
            <person name="Xu W."/>
            <person name="Pan J."/>
            <person name="Luo Z.H."/>
            <person name="Li M."/>
        </authorList>
    </citation>
    <scope>NUCLEOTIDE SEQUENCE [LARGE SCALE GENOMIC DNA]</scope>
    <source>
        <strain evidence="2">HyVt-93</strain>
    </source>
</reference>